<dbReference type="Proteomes" id="UP000093508">
    <property type="component" value="Unassembled WGS sequence"/>
</dbReference>
<accession>A0ABX2XIS5</accession>
<evidence type="ECO:0000313" key="2">
    <source>
        <dbReference type="Proteomes" id="UP000093508"/>
    </source>
</evidence>
<proteinExistence type="predicted"/>
<organism evidence="1 2">
    <name type="scientific">Chryseobacterium contaminans</name>
    <dbReference type="NCBI Taxonomy" id="1423959"/>
    <lineage>
        <taxon>Bacteria</taxon>
        <taxon>Pseudomonadati</taxon>
        <taxon>Bacteroidota</taxon>
        <taxon>Flavobacteriia</taxon>
        <taxon>Flavobacteriales</taxon>
        <taxon>Weeksellaceae</taxon>
        <taxon>Chryseobacterium group</taxon>
        <taxon>Chryseobacterium</taxon>
    </lineage>
</organism>
<dbReference type="EMBL" id="MAYF01000001">
    <property type="protein sequence ID" value="OCA80563.1"/>
    <property type="molecule type" value="Genomic_DNA"/>
</dbReference>
<comment type="caution">
    <text evidence="1">The sequence shown here is derived from an EMBL/GenBank/DDBJ whole genome shotgun (WGS) entry which is preliminary data.</text>
</comment>
<keyword evidence="2" id="KW-1185">Reference proteome</keyword>
<reference evidence="1 2" key="1">
    <citation type="submission" date="2016-07" db="EMBL/GenBank/DDBJ databases">
        <authorList>
            <person name="Jeong J.-J."/>
            <person name="Kim D.W."/>
            <person name="Sang M.K."/>
            <person name="Choi I.-G."/>
            <person name="Kim K.D."/>
        </authorList>
    </citation>
    <scope>NUCLEOTIDE SEQUENCE [LARGE SCALE GENOMIC DNA]</scope>
    <source>
        <strain evidence="1 2">C-26</strain>
    </source>
</reference>
<evidence type="ECO:0000313" key="1">
    <source>
        <dbReference type="EMBL" id="OCA80563.1"/>
    </source>
</evidence>
<gene>
    <name evidence="1" type="ORF">BBH99_00225</name>
</gene>
<protein>
    <submittedName>
        <fullName evidence="1">Uncharacterized protein</fullName>
    </submittedName>
</protein>
<name>A0ABX2XIS5_9FLAO</name>
<sequence>MWIFLSIYKQFRPEGFRKNNDPFSLIPSWTLFSPKPMKNNCLLAYRERLVEGNISEIIVINDFTPKWYFIFWYGQRRDVKFILSIRRQLPSYKNVDKLFLKSTSFMMIKNYVLNYNTNQKQPTERQLLYFVKGGFYLNRTDKLLFVSKIKNT</sequence>